<evidence type="ECO:0000256" key="8">
    <source>
        <dbReference type="ARBA" id="ARBA00023209"/>
    </source>
</evidence>
<comment type="cofactor">
    <cofactor evidence="12">
        <name>pyruvate</name>
        <dbReference type="ChEBI" id="CHEBI:15361"/>
    </cofactor>
    <text evidence="12">Binds 1 pyruvoyl group covalently per subunit.</text>
</comment>
<dbReference type="InterPro" id="IPR033177">
    <property type="entry name" value="PSD-B"/>
</dbReference>
<proteinExistence type="inferred from homology"/>
<evidence type="ECO:0000256" key="6">
    <source>
        <dbReference type="ARBA" id="ARBA00023136"/>
    </source>
</evidence>
<feature type="active site" description="Charge relay system; for autoendoproteolytic cleavage activity" evidence="12">
    <location>
        <position position="143"/>
    </location>
</feature>
<dbReference type="EMBL" id="CP021434">
    <property type="protein sequence ID" value="ARU62567.1"/>
    <property type="molecule type" value="Genomic_DNA"/>
</dbReference>
<dbReference type="Pfam" id="PF02666">
    <property type="entry name" value="PS_Dcarbxylase"/>
    <property type="match status" value="1"/>
</dbReference>
<evidence type="ECO:0000256" key="7">
    <source>
        <dbReference type="ARBA" id="ARBA00023145"/>
    </source>
</evidence>
<evidence type="ECO:0000256" key="12">
    <source>
        <dbReference type="HAMAP-Rule" id="MF_00662"/>
    </source>
</evidence>
<evidence type="ECO:0000256" key="2">
    <source>
        <dbReference type="ARBA" id="ARBA00022475"/>
    </source>
</evidence>
<comment type="pathway">
    <text evidence="1">Lipid metabolism.</text>
</comment>
<protein>
    <recommendedName>
        <fullName evidence="12">Phosphatidylserine decarboxylase proenzyme</fullName>
        <ecNumber evidence="12">4.1.1.65</ecNumber>
    </recommendedName>
    <component>
        <recommendedName>
            <fullName evidence="12">Phosphatidylserine decarboxylase alpha chain</fullName>
        </recommendedName>
    </component>
    <component>
        <recommendedName>
            <fullName evidence="12">Phosphatidylserine decarboxylase beta chain</fullName>
        </recommendedName>
    </component>
</protein>
<evidence type="ECO:0000313" key="13">
    <source>
        <dbReference type="EMBL" id="ARU62567.1"/>
    </source>
</evidence>
<keyword evidence="14" id="KW-1185">Reference proteome</keyword>
<dbReference type="OrthoDB" id="9802030at2"/>
<keyword evidence="7 12" id="KW-0865">Zymogen</keyword>
<sequence>MSDRLQLFLMNLLPKNTVSRLAGRFAGSSISRLFIPMYIKKFNINLQEAEQAWEQYPSLVEFFIRRLKAEARPVDPAADSVVSPVDGKVAQMGRIEDGNLVQAKGVLFTAAELLGGDEERAKKYHGGTFLTVYLSPTDYHRIHMPLDGQVTASTYVPGTLFPVNPFGVRAVQGLFAKNERLITYFDTPAGEVALVKVGATIVGSVKVEYDERSGTNIRGGRLEHHDLPDGPSYGKGEEVARFEFGSTIILLFEPGRVELKEGLHPEASVRMGEQIGRILLK</sequence>
<dbReference type="NCBIfam" id="TIGR00163">
    <property type="entry name" value="PS_decarb"/>
    <property type="match status" value="1"/>
</dbReference>
<evidence type="ECO:0000256" key="5">
    <source>
        <dbReference type="ARBA" id="ARBA00023098"/>
    </source>
</evidence>
<dbReference type="InterPro" id="IPR003817">
    <property type="entry name" value="PS_Dcarbxylase"/>
</dbReference>
<feature type="active site" description="Charge relay system; for autoendoproteolytic cleavage activity" evidence="12">
    <location>
        <position position="86"/>
    </location>
</feature>
<evidence type="ECO:0000256" key="10">
    <source>
        <dbReference type="ARBA" id="ARBA00023264"/>
    </source>
</evidence>
<dbReference type="InterPro" id="IPR033178">
    <property type="entry name" value="PSD_type1_pro"/>
</dbReference>
<keyword evidence="6 12" id="KW-0472">Membrane</keyword>
<keyword evidence="8 12" id="KW-0594">Phospholipid biosynthesis</keyword>
<evidence type="ECO:0000256" key="4">
    <source>
        <dbReference type="ARBA" id="ARBA00022793"/>
    </source>
</evidence>
<keyword evidence="5 12" id="KW-0443">Lipid metabolism</keyword>
<comment type="catalytic activity">
    <reaction evidence="12">
        <text>a 1,2-diacyl-sn-glycero-3-phospho-L-serine + H(+) = a 1,2-diacyl-sn-glycero-3-phosphoethanolamine + CO2</text>
        <dbReference type="Rhea" id="RHEA:20828"/>
        <dbReference type="ChEBI" id="CHEBI:15378"/>
        <dbReference type="ChEBI" id="CHEBI:16526"/>
        <dbReference type="ChEBI" id="CHEBI:57262"/>
        <dbReference type="ChEBI" id="CHEBI:64612"/>
        <dbReference type="EC" id="4.1.1.65"/>
    </reaction>
</comment>
<comment type="PTM">
    <text evidence="12">Is synthesized initially as an inactive proenzyme. Formation of the active enzyme involves a self-maturation process in which the active site pyruvoyl group is generated from an internal serine residue via an autocatalytic post-translational modification. Two non-identical subunits are generated from the proenzyme in this reaction, and the pyruvate is formed at the N-terminus of the alpha chain, which is derived from the carboxyl end of the proenzyme. The autoendoproteolytic cleavage occurs by a canonical serine protease mechanism, in which the side chain hydroxyl group of the serine supplies its oxygen atom to form the C-terminus of the beta chain, while the remainder of the serine residue undergoes an oxidative deamination to produce ammonia and the pyruvoyl prosthetic group on the alpha chain. During this reaction, the Ser that is part of the protease active site of the proenzyme becomes the pyruvoyl prosthetic group, which constitutes an essential element of the active site of the mature decarboxylase.</text>
</comment>
<feature type="active site" description="Charge relay system; for autoendoproteolytic cleavage activity" evidence="12">
    <location>
        <position position="246"/>
    </location>
</feature>
<evidence type="ECO:0000256" key="11">
    <source>
        <dbReference type="ARBA" id="ARBA00023317"/>
    </source>
</evidence>
<dbReference type="KEGG" id="tum:CBW65_17545"/>
<feature type="chain" id="PRO_5023398582" description="Phosphatidylserine decarboxylase alpha chain" evidence="12">
    <location>
        <begin position="246"/>
        <end position="281"/>
    </location>
</feature>
<comment type="pathway">
    <text evidence="12">Phospholipid metabolism; phosphatidylethanolamine biosynthesis; phosphatidylethanolamine from CDP-diacylglycerol: step 2/2.</text>
</comment>
<dbReference type="Proteomes" id="UP000195437">
    <property type="component" value="Chromosome"/>
</dbReference>
<dbReference type="UniPathway" id="UPA00558">
    <property type="reaction ID" value="UER00616"/>
</dbReference>
<keyword evidence="3 12" id="KW-0444">Lipid biosynthesis</keyword>
<keyword evidence="11 12" id="KW-0670">Pyruvate</keyword>
<evidence type="ECO:0000256" key="3">
    <source>
        <dbReference type="ARBA" id="ARBA00022516"/>
    </source>
</evidence>
<evidence type="ECO:0000256" key="9">
    <source>
        <dbReference type="ARBA" id="ARBA00023239"/>
    </source>
</evidence>
<feature type="active site" description="Schiff-base intermediate with substrate; via pyruvic acid; for decarboxylase activity" evidence="12">
    <location>
        <position position="246"/>
    </location>
</feature>
<dbReference type="AlphaFoldDB" id="A0A1Y0IQ58"/>
<keyword evidence="10 12" id="KW-1208">Phospholipid metabolism</keyword>
<comment type="function">
    <text evidence="12">Catalyzes the formation of phosphatidylethanolamine (PtdEtn) from phosphatidylserine (PtdSer).</text>
</comment>
<dbReference type="PANTHER" id="PTHR10067">
    <property type="entry name" value="PHOSPHATIDYLSERINE DECARBOXYLASE"/>
    <property type="match status" value="1"/>
</dbReference>
<keyword evidence="4 12" id="KW-0210">Decarboxylase</keyword>
<accession>A0A1Y0IQ58</accession>
<feature type="modified residue" description="Pyruvic acid (Ser); by autocatalysis" evidence="12">
    <location>
        <position position="246"/>
    </location>
</feature>
<reference evidence="14" key="1">
    <citation type="submission" date="2017-05" db="EMBL/GenBank/DDBJ databases">
        <authorList>
            <person name="Sung H."/>
        </authorList>
    </citation>
    <scope>NUCLEOTIDE SEQUENCE [LARGE SCALE GENOMIC DNA]</scope>
    <source>
        <strain evidence="14">AR23208</strain>
    </source>
</reference>
<name>A0A1Y0IQ58_9BACL</name>
<keyword evidence="2 12" id="KW-1003">Cell membrane</keyword>
<evidence type="ECO:0000256" key="1">
    <source>
        <dbReference type="ARBA" id="ARBA00005189"/>
    </source>
</evidence>
<gene>
    <name evidence="12" type="primary">psd</name>
    <name evidence="13" type="ORF">CBW65_17545</name>
</gene>
<feature type="site" description="Cleavage (non-hydrolytic); by autocatalysis" evidence="12">
    <location>
        <begin position="245"/>
        <end position="246"/>
    </location>
</feature>
<dbReference type="GO" id="GO:0004609">
    <property type="term" value="F:phosphatidylserine decarboxylase activity"/>
    <property type="evidence" value="ECO:0007669"/>
    <property type="project" value="UniProtKB-UniRule"/>
</dbReference>
<dbReference type="HAMAP" id="MF_00662">
    <property type="entry name" value="PS_decarb_PSD_B_type1"/>
    <property type="match status" value="1"/>
</dbReference>
<comment type="subunit">
    <text evidence="12">Heterodimer of a large membrane-associated beta subunit and a small pyruvoyl-containing alpha subunit.</text>
</comment>
<dbReference type="RefSeq" id="WP_087457926.1">
    <property type="nucleotide sequence ID" value="NZ_CP021434.1"/>
</dbReference>
<dbReference type="PANTHER" id="PTHR10067:SF6">
    <property type="entry name" value="PHOSPHATIDYLSERINE DECARBOXYLASE PROENZYME, MITOCHONDRIAL"/>
    <property type="match status" value="1"/>
</dbReference>
<dbReference type="GO" id="GO:0006646">
    <property type="term" value="P:phosphatidylethanolamine biosynthetic process"/>
    <property type="evidence" value="ECO:0007669"/>
    <property type="project" value="UniProtKB-UniRule"/>
</dbReference>
<comment type="similarity">
    <text evidence="12">Belongs to the phosphatidylserine decarboxylase family. PSD-B subfamily. Prokaryotic type I sub-subfamily.</text>
</comment>
<dbReference type="GO" id="GO:0005886">
    <property type="term" value="C:plasma membrane"/>
    <property type="evidence" value="ECO:0007669"/>
    <property type="project" value="UniProtKB-SubCell"/>
</dbReference>
<dbReference type="EC" id="4.1.1.65" evidence="12"/>
<feature type="chain" id="PRO_5023398583" description="Phosphatidylserine decarboxylase beta chain" evidence="12">
    <location>
        <begin position="1"/>
        <end position="245"/>
    </location>
</feature>
<keyword evidence="9 12" id="KW-0456">Lyase</keyword>
<organism evidence="13 14">
    <name type="scientific">Tumebacillus avium</name>
    <dbReference type="NCBI Taxonomy" id="1903704"/>
    <lineage>
        <taxon>Bacteria</taxon>
        <taxon>Bacillati</taxon>
        <taxon>Bacillota</taxon>
        <taxon>Bacilli</taxon>
        <taxon>Bacillales</taxon>
        <taxon>Alicyclobacillaceae</taxon>
        <taxon>Tumebacillus</taxon>
    </lineage>
</organism>
<comment type="subcellular location">
    <subcellularLocation>
        <location evidence="12">Cell membrane</location>
        <topology evidence="12">Peripheral membrane protein</topology>
    </subcellularLocation>
</comment>
<evidence type="ECO:0000313" key="14">
    <source>
        <dbReference type="Proteomes" id="UP000195437"/>
    </source>
</evidence>